<dbReference type="InterPro" id="IPR001633">
    <property type="entry name" value="EAL_dom"/>
</dbReference>
<dbReference type="InterPro" id="IPR035919">
    <property type="entry name" value="EAL_sf"/>
</dbReference>
<dbReference type="SUPFAM" id="SSF55073">
    <property type="entry name" value="Nucleotide cyclase"/>
    <property type="match status" value="1"/>
</dbReference>
<dbReference type="InterPro" id="IPR043128">
    <property type="entry name" value="Rev_trsase/Diguanyl_cyclase"/>
</dbReference>
<keyword evidence="1" id="KW-1133">Transmembrane helix</keyword>
<reference evidence="4 5" key="1">
    <citation type="submission" date="2020-04" db="EMBL/GenBank/DDBJ databases">
        <title>Genome Sequencing and Assembley of Pseudoalteromonas artica.</title>
        <authorList>
            <person name="Akerly B."/>
            <person name="Cook G."/>
        </authorList>
    </citation>
    <scope>NUCLEOTIDE SEQUENCE [LARGE SCALE GENOMIC DNA]</scope>
    <source>
        <strain evidence="4 5">NEC-BIFX-0059</strain>
    </source>
</reference>
<accession>A0A7X9U436</accession>
<dbReference type="PROSITE" id="PS50883">
    <property type="entry name" value="EAL"/>
    <property type="match status" value="1"/>
</dbReference>
<name>A0A7X9U436_9GAMM</name>
<proteinExistence type="predicted"/>
<gene>
    <name evidence="4" type="ORF">HHL01_03595</name>
</gene>
<feature type="domain" description="HAMP" evidence="3">
    <location>
        <begin position="180"/>
        <end position="232"/>
    </location>
</feature>
<dbReference type="Gene3D" id="3.20.20.450">
    <property type="entry name" value="EAL domain"/>
    <property type="match status" value="1"/>
</dbReference>
<dbReference type="InterPro" id="IPR042461">
    <property type="entry name" value="LapD_MoxY_peri_C"/>
</dbReference>
<evidence type="ECO:0000259" key="2">
    <source>
        <dbReference type="PROSITE" id="PS50883"/>
    </source>
</evidence>
<dbReference type="Gene3D" id="3.30.70.270">
    <property type="match status" value="1"/>
</dbReference>
<evidence type="ECO:0000256" key="1">
    <source>
        <dbReference type="SAM" id="Phobius"/>
    </source>
</evidence>
<dbReference type="GO" id="GO:0016020">
    <property type="term" value="C:membrane"/>
    <property type="evidence" value="ECO:0007669"/>
    <property type="project" value="InterPro"/>
</dbReference>
<dbReference type="Gene3D" id="6.10.340.10">
    <property type="match status" value="1"/>
</dbReference>
<dbReference type="Gene3D" id="6.20.270.20">
    <property type="entry name" value="LapD/MoxY periplasmic domain"/>
    <property type="match status" value="1"/>
</dbReference>
<evidence type="ECO:0000259" key="3">
    <source>
        <dbReference type="PROSITE" id="PS50885"/>
    </source>
</evidence>
<dbReference type="PROSITE" id="PS50885">
    <property type="entry name" value="HAMP"/>
    <property type="match status" value="1"/>
</dbReference>
<dbReference type="AlphaFoldDB" id="A0A7X9U436"/>
<dbReference type="GO" id="GO:0071111">
    <property type="term" value="F:cyclic-guanylate-specific phosphodiesterase activity"/>
    <property type="evidence" value="ECO:0007669"/>
    <property type="project" value="InterPro"/>
</dbReference>
<dbReference type="RefSeq" id="WP_170071084.1">
    <property type="nucleotide sequence ID" value="NZ_JABBCX010000001.1"/>
</dbReference>
<dbReference type="CDD" id="cd01948">
    <property type="entry name" value="EAL"/>
    <property type="match status" value="1"/>
</dbReference>
<dbReference type="InterPro" id="IPR003660">
    <property type="entry name" value="HAMP_dom"/>
</dbReference>
<dbReference type="InterPro" id="IPR029787">
    <property type="entry name" value="Nucleotide_cyclase"/>
</dbReference>
<dbReference type="Pfam" id="PF00563">
    <property type="entry name" value="EAL"/>
    <property type="match status" value="1"/>
</dbReference>
<keyword evidence="1" id="KW-0812">Transmembrane</keyword>
<dbReference type="Pfam" id="PF16448">
    <property type="entry name" value="LapD_MoxY_N"/>
    <property type="match status" value="1"/>
</dbReference>
<evidence type="ECO:0000313" key="4">
    <source>
        <dbReference type="EMBL" id="NMF47272.1"/>
    </source>
</evidence>
<dbReference type="EMBL" id="JABBCX010000001">
    <property type="protein sequence ID" value="NMF47272.1"/>
    <property type="molecule type" value="Genomic_DNA"/>
</dbReference>
<dbReference type="Gene3D" id="3.30.110.200">
    <property type="match status" value="1"/>
</dbReference>
<organism evidence="4 5">
    <name type="scientific">Pseudoalteromonas arctica</name>
    <dbReference type="NCBI Taxonomy" id="394751"/>
    <lineage>
        <taxon>Bacteria</taxon>
        <taxon>Pseudomonadati</taxon>
        <taxon>Pseudomonadota</taxon>
        <taxon>Gammaproteobacteria</taxon>
        <taxon>Alteromonadales</taxon>
        <taxon>Pseudoalteromonadaceae</taxon>
        <taxon>Pseudoalteromonas</taxon>
    </lineage>
</organism>
<dbReference type="Pfam" id="PF00990">
    <property type="entry name" value="GGDEF"/>
    <property type="match status" value="1"/>
</dbReference>
<dbReference type="SMART" id="SM00267">
    <property type="entry name" value="GGDEF"/>
    <property type="match status" value="1"/>
</dbReference>
<dbReference type="PANTHER" id="PTHR33121">
    <property type="entry name" value="CYCLIC DI-GMP PHOSPHODIESTERASE PDEF"/>
    <property type="match status" value="1"/>
</dbReference>
<feature type="domain" description="EAL" evidence="2">
    <location>
        <begin position="407"/>
        <end position="656"/>
    </location>
</feature>
<dbReference type="Proteomes" id="UP000519126">
    <property type="component" value="Unassembled WGS sequence"/>
</dbReference>
<dbReference type="InterPro" id="IPR000160">
    <property type="entry name" value="GGDEF_dom"/>
</dbReference>
<dbReference type="SMART" id="SM00052">
    <property type="entry name" value="EAL"/>
    <property type="match status" value="1"/>
</dbReference>
<protein>
    <submittedName>
        <fullName evidence="4">EAL domain-containing protein</fullName>
    </submittedName>
</protein>
<comment type="caution">
    <text evidence="4">The sequence shown here is derived from an EMBL/GenBank/DDBJ whole genome shotgun (WGS) entry which is preliminary data.</text>
</comment>
<dbReference type="PANTHER" id="PTHR33121:SF79">
    <property type="entry name" value="CYCLIC DI-GMP PHOSPHODIESTERASE PDED-RELATED"/>
    <property type="match status" value="1"/>
</dbReference>
<sequence>MSRLFKNGLSLKTQVYGLIIVISVVSFVVRVVTDVETTRDYLQTQMGSHAQDTATSLGLSISPYLDPENLVIAETMATAIFDSGYYKEIKFTNSQSQVVFDLENPKRVESVPNWFIALSSLKAPTMQSELNNGWIMAGILEVTSHTGQSYVTLWEHTKRSFYGSFLILIASLAVAFLILREVFKPLKAVEHQAHLVTRKRFTLNEEIPVARELRTVTKAINNMVINLQSTFDSLTKQTQALTEEVYIDSLTGLGNRKLFENHFSSVVDTITTDAPLTAMMITLPSLTNINQTVSYQDGDAHVKDVSVILTKIIGNLTNSKIFRLNGSTFIALIPYDTQFLNRTRLEITDAFSKQKNSLHVNGFANFAILEVNKGSSIGSVLSALDTGSTIGDTIETNKIDKDTLFSVKQWRTLIQSIIDSGEVSFSVQPVKRANSQNKQCYFEAFAHFTHEGEKVNNGHLFAMAEKLNLTEELDKKIIRNFVNVKEQYPDDVFALNVSKASLYSADFIQWLTLYAHTKPVIKTNLIFELHEISLLYNVHIASKHIDAIKDIGINVCIEHFGTSLTSFRYLQGLDIEYVKIDGSYIQDLLDNSQSQFFIQTVNNICHGFGIKVLACLIEKPETLKMLENLGCDGVQGNLIMEPSKVLTSKNRDNVNKEFTFCADTLKFCN</sequence>
<dbReference type="GO" id="GO:0007165">
    <property type="term" value="P:signal transduction"/>
    <property type="evidence" value="ECO:0007669"/>
    <property type="project" value="InterPro"/>
</dbReference>
<evidence type="ECO:0000313" key="5">
    <source>
        <dbReference type="Proteomes" id="UP000519126"/>
    </source>
</evidence>
<keyword evidence="1" id="KW-0472">Membrane</keyword>
<feature type="transmembrane region" description="Helical" evidence="1">
    <location>
        <begin position="161"/>
        <end position="179"/>
    </location>
</feature>
<feature type="transmembrane region" description="Helical" evidence="1">
    <location>
        <begin position="15"/>
        <end position="33"/>
    </location>
</feature>
<dbReference type="SUPFAM" id="SSF141868">
    <property type="entry name" value="EAL domain-like"/>
    <property type="match status" value="1"/>
</dbReference>
<dbReference type="InterPro" id="IPR050706">
    <property type="entry name" value="Cyclic-di-GMP_PDE-like"/>
</dbReference>
<dbReference type="InterPro" id="IPR032244">
    <property type="entry name" value="LapD_MoxY_N"/>
</dbReference>